<dbReference type="OrthoDB" id="3205772at2759"/>
<dbReference type="Proteomes" id="UP000224567">
    <property type="component" value="Unassembled WGS sequence"/>
</dbReference>
<dbReference type="GO" id="GO:0004674">
    <property type="term" value="F:protein serine/threonine kinase activity"/>
    <property type="evidence" value="ECO:0007669"/>
    <property type="project" value="TreeGrafter"/>
</dbReference>
<accession>A0A2G2WHL6</accession>
<dbReference type="Gene3D" id="1.10.510.10">
    <property type="entry name" value="Transferase(Phosphotransferase) domain 1"/>
    <property type="match status" value="1"/>
</dbReference>
<dbReference type="EMBL" id="MLFT02000006">
    <property type="protein sequence ID" value="PHT44723.1"/>
    <property type="molecule type" value="Genomic_DNA"/>
</dbReference>
<dbReference type="AlphaFoldDB" id="A0A2G2WHL6"/>
<evidence type="ECO:0000313" key="3">
    <source>
        <dbReference type="Proteomes" id="UP000224567"/>
    </source>
</evidence>
<dbReference type="PANTHER" id="PTHR44329">
    <property type="entry name" value="SERINE/THREONINE-PROTEIN KINASE TNNI3K-RELATED"/>
    <property type="match status" value="1"/>
</dbReference>
<dbReference type="GO" id="GO:0005886">
    <property type="term" value="C:plasma membrane"/>
    <property type="evidence" value="ECO:0007669"/>
    <property type="project" value="TreeGrafter"/>
</dbReference>
<dbReference type="SUPFAM" id="SSF56112">
    <property type="entry name" value="Protein kinase-like (PK-like)"/>
    <property type="match status" value="1"/>
</dbReference>
<keyword evidence="3" id="KW-1185">Reference proteome</keyword>
<reference evidence="3" key="2">
    <citation type="journal article" date="2017" name="J. Anim. Genet.">
        <title>Multiple reference genome sequences of hot pepper reveal the massive evolution of plant disease resistance genes by retroduplication.</title>
        <authorList>
            <person name="Kim S."/>
            <person name="Park J."/>
            <person name="Yeom S.-I."/>
            <person name="Kim Y.-M."/>
            <person name="Seo E."/>
            <person name="Kim K.-T."/>
            <person name="Kim M.-S."/>
            <person name="Lee J.M."/>
            <person name="Cheong K."/>
            <person name="Shin H.-S."/>
            <person name="Kim S.-B."/>
            <person name="Han K."/>
            <person name="Lee J."/>
            <person name="Park M."/>
            <person name="Lee H.-A."/>
            <person name="Lee H.-Y."/>
            <person name="Lee Y."/>
            <person name="Oh S."/>
            <person name="Lee J.H."/>
            <person name="Choi E."/>
            <person name="Choi E."/>
            <person name="Lee S.E."/>
            <person name="Jeon J."/>
            <person name="Kim H."/>
            <person name="Choi G."/>
            <person name="Song H."/>
            <person name="Lee J."/>
            <person name="Lee S.-C."/>
            <person name="Kwon J.-K."/>
            <person name="Lee H.-Y."/>
            <person name="Koo N."/>
            <person name="Hong Y."/>
            <person name="Kim R.W."/>
            <person name="Kang W.-H."/>
            <person name="Huh J.H."/>
            <person name="Kang B.-C."/>
            <person name="Yang T.-J."/>
            <person name="Lee Y.-H."/>
            <person name="Bennetzen J.L."/>
            <person name="Choi D."/>
        </authorList>
    </citation>
    <scope>NUCLEOTIDE SEQUENCE [LARGE SCALE GENOMIC DNA]</scope>
    <source>
        <strain evidence="3">cv. PBC81</strain>
    </source>
</reference>
<evidence type="ECO:0000259" key="1">
    <source>
        <dbReference type="Pfam" id="PF07714"/>
    </source>
</evidence>
<protein>
    <recommendedName>
        <fullName evidence="1">Serine-threonine/tyrosine-protein kinase catalytic domain-containing protein</fullName>
    </recommendedName>
</protein>
<gene>
    <name evidence="2" type="ORF">CQW23_13881</name>
</gene>
<organism evidence="2 3">
    <name type="scientific">Capsicum baccatum</name>
    <name type="common">Peruvian pepper</name>
    <dbReference type="NCBI Taxonomy" id="33114"/>
    <lineage>
        <taxon>Eukaryota</taxon>
        <taxon>Viridiplantae</taxon>
        <taxon>Streptophyta</taxon>
        <taxon>Embryophyta</taxon>
        <taxon>Tracheophyta</taxon>
        <taxon>Spermatophyta</taxon>
        <taxon>Magnoliopsida</taxon>
        <taxon>eudicotyledons</taxon>
        <taxon>Gunneridae</taxon>
        <taxon>Pentapetalae</taxon>
        <taxon>asterids</taxon>
        <taxon>lamiids</taxon>
        <taxon>Solanales</taxon>
        <taxon>Solanaceae</taxon>
        <taxon>Solanoideae</taxon>
        <taxon>Capsiceae</taxon>
        <taxon>Capsicum</taxon>
    </lineage>
</organism>
<dbReference type="InterPro" id="IPR051681">
    <property type="entry name" value="Ser/Thr_Kinases-Pseudokinases"/>
</dbReference>
<comment type="caution">
    <text evidence="2">The sequence shown here is derived from an EMBL/GenBank/DDBJ whole genome shotgun (WGS) entry which is preliminary data.</text>
</comment>
<dbReference type="PANTHER" id="PTHR44329:SF280">
    <property type="entry name" value="PROTEIN KINASE"/>
    <property type="match status" value="1"/>
</dbReference>
<dbReference type="InterPro" id="IPR011009">
    <property type="entry name" value="Kinase-like_dom_sf"/>
</dbReference>
<dbReference type="InterPro" id="IPR001245">
    <property type="entry name" value="Ser-Thr/Tyr_kinase_cat_dom"/>
</dbReference>
<feature type="domain" description="Serine-threonine/tyrosine-protein kinase catalytic" evidence="1">
    <location>
        <begin position="88"/>
        <end position="198"/>
    </location>
</feature>
<reference evidence="2 3" key="1">
    <citation type="journal article" date="2017" name="Genome Biol.">
        <title>New reference genome sequences of hot pepper reveal the massive evolution of plant disease-resistance genes by retroduplication.</title>
        <authorList>
            <person name="Kim S."/>
            <person name="Park J."/>
            <person name="Yeom S.I."/>
            <person name="Kim Y.M."/>
            <person name="Seo E."/>
            <person name="Kim K.T."/>
            <person name="Kim M.S."/>
            <person name="Lee J.M."/>
            <person name="Cheong K."/>
            <person name="Shin H.S."/>
            <person name="Kim S.B."/>
            <person name="Han K."/>
            <person name="Lee J."/>
            <person name="Park M."/>
            <person name="Lee H.A."/>
            <person name="Lee H.Y."/>
            <person name="Lee Y."/>
            <person name="Oh S."/>
            <person name="Lee J.H."/>
            <person name="Choi E."/>
            <person name="Choi E."/>
            <person name="Lee S.E."/>
            <person name="Jeon J."/>
            <person name="Kim H."/>
            <person name="Choi G."/>
            <person name="Song H."/>
            <person name="Lee J."/>
            <person name="Lee S.C."/>
            <person name="Kwon J.K."/>
            <person name="Lee H.Y."/>
            <person name="Koo N."/>
            <person name="Hong Y."/>
            <person name="Kim R.W."/>
            <person name="Kang W.H."/>
            <person name="Huh J.H."/>
            <person name="Kang B.C."/>
            <person name="Yang T.J."/>
            <person name="Lee Y.H."/>
            <person name="Bennetzen J.L."/>
            <person name="Choi D."/>
        </authorList>
    </citation>
    <scope>NUCLEOTIDE SEQUENCE [LARGE SCALE GENOMIC DNA]</scope>
    <source>
        <strain evidence="3">cv. PBC81</strain>
    </source>
</reference>
<sequence>MTFFHGSYSYCMPTTLFNILKVSNNQVIAFSKAAKEAELTDVSDAAPEGAKKAAGIDVISTSPNAQFASGIVVPPVLETASTLAFLCMNMLLDKSRTINIVDYGVAQVEASNPNNMTGGNRTLGYMDPEKMQHVQFWHMLWEIYYCDNSYSDLSFSEVTSVVVRQNLRPEIPRCCPSSLANVMKRCWDANPNNRPKMHE</sequence>
<proteinExistence type="predicted"/>
<evidence type="ECO:0000313" key="2">
    <source>
        <dbReference type="EMBL" id="PHT44723.1"/>
    </source>
</evidence>
<dbReference type="STRING" id="33114.A0A2G2WHL6"/>
<dbReference type="Pfam" id="PF07714">
    <property type="entry name" value="PK_Tyr_Ser-Thr"/>
    <property type="match status" value="1"/>
</dbReference>
<name>A0A2G2WHL6_CAPBA</name>